<accession>A0A9P4VS68</accession>
<gene>
    <name evidence="2" type="ORF">M501DRAFT_985772</name>
</gene>
<evidence type="ECO:0000259" key="1">
    <source>
        <dbReference type="PROSITE" id="PS50181"/>
    </source>
</evidence>
<dbReference type="Proteomes" id="UP000799429">
    <property type="component" value="Unassembled WGS sequence"/>
</dbReference>
<dbReference type="InterPro" id="IPR036047">
    <property type="entry name" value="F-box-like_dom_sf"/>
</dbReference>
<reference evidence="2" key="1">
    <citation type="journal article" date="2020" name="Stud. Mycol.">
        <title>101 Dothideomycetes genomes: a test case for predicting lifestyles and emergence of pathogens.</title>
        <authorList>
            <person name="Haridas S."/>
            <person name="Albert R."/>
            <person name="Binder M."/>
            <person name="Bloem J."/>
            <person name="Labutti K."/>
            <person name="Salamov A."/>
            <person name="Andreopoulos B."/>
            <person name="Baker S."/>
            <person name="Barry K."/>
            <person name="Bills G."/>
            <person name="Bluhm B."/>
            <person name="Cannon C."/>
            <person name="Castanera R."/>
            <person name="Culley D."/>
            <person name="Daum C."/>
            <person name="Ezra D."/>
            <person name="Gonzalez J."/>
            <person name="Henrissat B."/>
            <person name="Kuo A."/>
            <person name="Liang C."/>
            <person name="Lipzen A."/>
            <person name="Lutzoni F."/>
            <person name="Magnuson J."/>
            <person name="Mondo S."/>
            <person name="Nolan M."/>
            <person name="Ohm R."/>
            <person name="Pangilinan J."/>
            <person name="Park H.-J."/>
            <person name="Ramirez L."/>
            <person name="Alfaro M."/>
            <person name="Sun H."/>
            <person name="Tritt A."/>
            <person name="Yoshinaga Y."/>
            <person name="Zwiers L.-H."/>
            <person name="Turgeon B."/>
            <person name="Goodwin S."/>
            <person name="Spatafora J."/>
            <person name="Crous P."/>
            <person name="Grigoriev I."/>
        </authorList>
    </citation>
    <scope>NUCLEOTIDE SEQUENCE</scope>
    <source>
        <strain evidence="2">CBS 101060</strain>
    </source>
</reference>
<proteinExistence type="predicted"/>
<protein>
    <recommendedName>
        <fullName evidence="1">F-box domain-containing protein</fullName>
    </recommendedName>
</protein>
<name>A0A9P4VS68_9PEZI</name>
<evidence type="ECO:0000313" key="3">
    <source>
        <dbReference type="Proteomes" id="UP000799429"/>
    </source>
</evidence>
<evidence type="ECO:0000313" key="2">
    <source>
        <dbReference type="EMBL" id="KAF2843671.1"/>
    </source>
</evidence>
<dbReference type="EMBL" id="MU006089">
    <property type="protein sequence ID" value="KAF2843671.1"/>
    <property type="molecule type" value="Genomic_DNA"/>
</dbReference>
<organism evidence="2 3">
    <name type="scientific">Patellaria atrata CBS 101060</name>
    <dbReference type="NCBI Taxonomy" id="1346257"/>
    <lineage>
        <taxon>Eukaryota</taxon>
        <taxon>Fungi</taxon>
        <taxon>Dikarya</taxon>
        <taxon>Ascomycota</taxon>
        <taxon>Pezizomycotina</taxon>
        <taxon>Dothideomycetes</taxon>
        <taxon>Dothideomycetes incertae sedis</taxon>
        <taxon>Patellariales</taxon>
        <taxon>Patellariaceae</taxon>
        <taxon>Patellaria</taxon>
    </lineage>
</organism>
<sequence length="305" mass="34198">MLNNKSSARYRISSHVSKGVFKGKQAQGSDLELRTDSDFEYEDHMRIEDVPNGPFLNLPDELHLKIISYLDPLSKAELKRVSCHFRGFKELAVIPSPFHYFTLDTPEQEKRFLGILYQRKGVPSINHPCHNCEKFLPPSEFTEKASKCFKRKLARIRCITCALRSGMDYSESNSYVCSLTQCGGGLGGMVIKVGGRKPGEEAKRVYGCTICKTAQDKAGCRGCMGCVNCVNCVTLADVVQGLDQEFGGFFTFIESCKRVMKEFPRGCSGDHVRKLARLPCQLYDLEVLEYHIHGKKIATEVVTGE</sequence>
<dbReference type="InterPro" id="IPR001810">
    <property type="entry name" value="F-box_dom"/>
</dbReference>
<keyword evidence="3" id="KW-1185">Reference proteome</keyword>
<dbReference type="SUPFAM" id="SSF81383">
    <property type="entry name" value="F-box domain"/>
    <property type="match status" value="1"/>
</dbReference>
<feature type="domain" description="F-box" evidence="1">
    <location>
        <begin position="52"/>
        <end position="103"/>
    </location>
</feature>
<dbReference type="PROSITE" id="PS50181">
    <property type="entry name" value="FBOX"/>
    <property type="match status" value="1"/>
</dbReference>
<dbReference type="AlphaFoldDB" id="A0A9P4VS68"/>
<comment type="caution">
    <text evidence="2">The sequence shown here is derived from an EMBL/GenBank/DDBJ whole genome shotgun (WGS) entry which is preliminary data.</text>
</comment>
<dbReference type="Pfam" id="PF00646">
    <property type="entry name" value="F-box"/>
    <property type="match status" value="1"/>
</dbReference>